<accession>A0A1I9S270</accession>
<feature type="transmembrane region" description="Helical" evidence="1">
    <location>
        <begin position="39"/>
        <end position="57"/>
    </location>
</feature>
<feature type="transmembrane region" description="Helical" evidence="1">
    <location>
        <begin position="6"/>
        <end position="27"/>
    </location>
</feature>
<evidence type="ECO:0000313" key="2">
    <source>
        <dbReference type="EMBL" id="AOZ60662.1"/>
    </source>
</evidence>
<keyword evidence="1" id="KW-1133">Transmembrane helix</keyword>
<keyword evidence="1" id="KW-0812">Transmembrane</keyword>
<keyword evidence="2" id="KW-0614">Plasmid</keyword>
<dbReference type="AlphaFoldDB" id="A0A1I9S270"/>
<organism evidence="2">
    <name type="scientific">Aeromonas salmonicida subsp. salmonicida</name>
    <dbReference type="NCBI Taxonomy" id="29491"/>
    <lineage>
        <taxon>Bacteria</taxon>
        <taxon>Pseudomonadati</taxon>
        <taxon>Pseudomonadota</taxon>
        <taxon>Gammaproteobacteria</taxon>
        <taxon>Aeromonadales</taxon>
        <taxon>Aeromonadaceae</taxon>
        <taxon>Aeromonas</taxon>
    </lineage>
</organism>
<protein>
    <submittedName>
        <fullName evidence="2">Uncharacterized protein</fullName>
    </submittedName>
</protein>
<evidence type="ECO:0000256" key="1">
    <source>
        <dbReference type="SAM" id="Phobius"/>
    </source>
</evidence>
<proteinExistence type="predicted"/>
<reference evidence="2" key="1">
    <citation type="journal article" date="2016" name="Sci. Rep.">
        <title>Diversity of antibiotic-resistance genes in Canadian isolates of Aeromonas salmonicida subsp. salmonicida: dominance of pSN254b and discovery of pAsa8.</title>
        <authorList>
            <person name="Trudel M.V."/>
            <person name="Vincent A.T."/>
            <person name="Attere S.A."/>
            <person name="Labbe M."/>
            <person name="Derome N."/>
            <person name="Culley A.I."/>
            <person name="Charette S.J."/>
        </authorList>
    </citation>
    <scope>NUCLEOTIDE SEQUENCE</scope>
    <source>
        <strain evidence="2">M16474-11</strain>
        <plasmid evidence="2">pAsa8</plasmid>
    </source>
</reference>
<keyword evidence="1" id="KW-0472">Membrane</keyword>
<geneLocation type="plasmid" evidence="2">
    <name>pAsa8</name>
</geneLocation>
<sequence length="180" mass="20761">MSNASQNLHLLTLVIIGKATGVVTIMLSAEHRGTKRPTIIIILHIQLTFSVSIYIFSTRGLIKENVTMIHPPINEVTHADLKTLLLDERNVLEALYCIPFEGKERASDGEKTWYRIVFRVRIGEEVSELVLMSSRRGAKKYRSFRDAKKVLEYIDENFDVAEVHFLRKFENDFNSRLEQP</sequence>
<name>A0A1I9S270_AERSS</name>
<dbReference type="EMBL" id="KX364409">
    <property type="protein sequence ID" value="AOZ60662.1"/>
    <property type="molecule type" value="Genomic_DNA"/>
</dbReference>